<dbReference type="PANTHER" id="PTHR30345">
    <property type="entry name" value="RIBOSE-5-PHOSPHATE ISOMERASE B"/>
    <property type="match status" value="1"/>
</dbReference>
<dbReference type="GO" id="GO:0004751">
    <property type="term" value="F:ribose-5-phosphate isomerase activity"/>
    <property type="evidence" value="ECO:0007669"/>
    <property type="project" value="UniProtKB-EC"/>
</dbReference>
<dbReference type="InterPro" id="IPR003500">
    <property type="entry name" value="RpiB_LacA_LacB"/>
</dbReference>
<dbReference type="GO" id="GO:0019316">
    <property type="term" value="P:D-allose catabolic process"/>
    <property type="evidence" value="ECO:0007669"/>
    <property type="project" value="TreeGrafter"/>
</dbReference>
<dbReference type="InterPro" id="IPR004785">
    <property type="entry name" value="RpiB"/>
</dbReference>
<reference evidence="5 6" key="1">
    <citation type="journal article" date="2011" name="ISME J.">
        <title>Community ecology of hot spring cyanobacterial mats: predominant populations and their functional potential.</title>
        <authorList>
            <person name="Klatt C.G."/>
            <person name="Wood J.M."/>
            <person name="Rusch D.B."/>
            <person name="Bateson M.M."/>
            <person name="Hamamura N."/>
            <person name="Heidelberg J.F."/>
            <person name="Grossman A.R."/>
            <person name="Bhaya D."/>
            <person name="Cohan F.M."/>
            <person name="Kuhl M."/>
            <person name="Bryant D.A."/>
            <person name="Ward D.M."/>
        </authorList>
    </citation>
    <scope>NUCLEOTIDE SEQUENCE [LARGE SCALE GENOMIC DNA]</scope>
    <source>
        <strain evidence="5">OS</strain>
    </source>
</reference>
<evidence type="ECO:0000256" key="2">
    <source>
        <dbReference type="ARBA" id="ARBA00023235"/>
    </source>
</evidence>
<comment type="caution">
    <text evidence="5">The sequence shown here is derived from an EMBL/GenBank/DDBJ whole genome shotgun (WGS) entry which is preliminary data.</text>
</comment>
<feature type="binding site" evidence="4">
    <location>
        <begin position="8"/>
        <end position="9"/>
    </location>
    <ligand>
        <name>D-ribulose 5-phosphate</name>
        <dbReference type="ChEBI" id="CHEBI:58121"/>
    </ligand>
</feature>
<dbReference type="Proteomes" id="UP000266389">
    <property type="component" value="Unassembled WGS sequence"/>
</dbReference>
<feature type="binding site" evidence="4">
    <location>
        <position position="109"/>
    </location>
    <ligand>
        <name>D-ribulose 5-phosphate</name>
        <dbReference type="ChEBI" id="CHEBI:58121"/>
    </ligand>
</feature>
<organism evidence="5 6">
    <name type="scientific">Candidatus Thermochlorobacter aerophilus</name>
    <dbReference type="NCBI Taxonomy" id="1868324"/>
    <lineage>
        <taxon>Bacteria</taxon>
        <taxon>Pseudomonadati</taxon>
        <taxon>Chlorobiota</taxon>
        <taxon>Chlorobiia</taxon>
        <taxon>Chlorobiales</taxon>
        <taxon>Candidatus Thermochlorobacteriaceae</taxon>
        <taxon>Candidatus Thermochlorobacter</taxon>
    </lineage>
</organism>
<name>A0A395M316_9BACT</name>
<evidence type="ECO:0000256" key="1">
    <source>
        <dbReference type="ARBA" id="ARBA00008754"/>
    </source>
</evidence>
<evidence type="ECO:0000313" key="6">
    <source>
        <dbReference type="Proteomes" id="UP000266389"/>
    </source>
</evidence>
<dbReference type="GO" id="GO:0009052">
    <property type="term" value="P:pentose-phosphate shunt, non-oxidative branch"/>
    <property type="evidence" value="ECO:0007669"/>
    <property type="project" value="TreeGrafter"/>
</dbReference>
<sequence>MKVAVGSDHAGFEKKSAVVLWLKQKGYEVMDFGTHSAESVDYPDYARKVAMAVAQGECSQGILLCGSGIGVSIVANKVKGIRAALVFNPEVASLARRHNDANIMCLPARFMTETEIEQSLENWFTANFEGGRHLRRVEKIEPDVHLLPCQSK</sequence>
<feature type="binding site" evidence="4">
    <location>
        <position position="136"/>
    </location>
    <ligand>
        <name>D-ribulose 5-phosphate</name>
        <dbReference type="ChEBI" id="CHEBI:58121"/>
    </ligand>
</feature>
<dbReference type="NCBIfam" id="TIGR00689">
    <property type="entry name" value="rpiB_lacA_lacB"/>
    <property type="match status" value="1"/>
</dbReference>
<comment type="similarity">
    <text evidence="1">Belongs to the LacAB/RpiB family.</text>
</comment>
<dbReference type="Pfam" id="PF02502">
    <property type="entry name" value="LacAB_rpiB"/>
    <property type="match status" value="1"/>
</dbReference>
<evidence type="ECO:0000256" key="4">
    <source>
        <dbReference type="PIRSR" id="PIRSR005384-2"/>
    </source>
</evidence>
<protein>
    <submittedName>
        <fullName evidence="5">Ribose 5-phosphate isomerase B</fullName>
        <ecNumber evidence="5">5.3.1.6</ecNumber>
    </submittedName>
</protein>
<dbReference type="NCBIfam" id="TIGR01120">
    <property type="entry name" value="rpiB"/>
    <property type="match status" value="1"/>
</dbReference>
<accession>A0A395M316</accession>
<gene>
    <name evidence="5" type="primary">rpiB</name>
    <name evidence="5" type="ORF">D0433_02655</name>
</gene>
<dbReference type="PIRSF" id="PIRSF005384">
    <property type="entry name" value="RpiB_LacA_B"/>
    <property type="match status" value="1"/>
</dbReference>
<dbReference type="Gene3D" id="3.40.1400.10">
    <property type="entry name" value="Sugar-phosphate isomerase, RpiB/LacA/LacB"/>
    <property type="match status" value="1"/>
</dbReference>
<evidence type="ECO:0000256" key="3">
    <source>
        <dbReference type="PIRSR" id="PIRSR005384-1"/>
    </source>
</evidence>
<feature type="binding site" evidence="4">
    <location>
        <position position="99"/>
    </location>
    <ligand>
        <name>D-ribulose 5-phosphate</name>
        <dbReference type="ChEBI" id="CHEBI:58121"/>
    </ligand>
</feature>
<feature type="binding site" evidence="4">
    <location>
        <position position="132"/>
    </location>
    <ligand>
        <name>D-ribulose 5-phosphate</name>
        <dbReference type="ChEBI" id="CHEBI:58121"/>
    </ligand>
</feature>
<keyword evidence="2 5" id="KW-0413">Isomerase</keyword>
<dbReference type="AlphaFoldDB" id="A0A395M316"/>
<dbReference type="NCBIfam" id="NF004051">
    <property type="entry name" value="PRK05571.1"/>
    <property type="match status" value="1"/>
</dbReference>
<dbReference type="PANTHER" id="PTHR30345:SF0">
    <property type="entry name" value="DNA DAMAGE-REPAIR_TOLERATION PROTEIN DRT102"/>
    <property type="match status" value="1"/>
</dbReference>
<feature type="active site" description="Proton donor" evidence="3">
    <location>
        <position position="98"/>
    </location>
</feature>
<dbReference type="SUPFAM" id="SSF89623">
    <property type="entry name" value="Ribose/Galactose isomerase RpiB/AlsB"/>
    <property type="match status" value="1"/>
</dbReference>
<evidence type="ECO:0000313" key="5">
    <source>
        <dbReference type="EMBL" id="RFM25092.1"/>
    </source>
</evidence>
<dbReference type="InterPro" id="IPR036569">
    <property type="entry name" value="RpiB_LacA_LacB_sf"/>
</dbReference>
<feature type="active site" description="Proton acceptor" evidence="3">
    <location>
        <position position="65"/>
    </location>
</feature>
<dbReference type="EC" id="5.3.1.6" evidence="5"/>
<feature type="binding site" evidence="4">
    <location>
        <begin position="66"/>
        <end position="70"/>
    </location>
    <ligand>
        <name>D-ribulose 5-phosphate</name>
        <dbReference type="ChEBI" id="CHEBI:58121"/>
    </ligand>
</feature>
<dbReference type="EMBL" id="PHFL01000010">
    <property type="protein sequence ID" value="RFM25092.1"/>
    <property type="molecule type" value="Genomic_DNA"/>
</dbReference>
<proteinExistence type="inferred from homology"/>